<evidence type="ECO:0000313" key="1">
    <source>
        <dbReference type="EMBL" id="MBP2471474.1"/>
    </source>
</evidence>
<protein>
    <recommendedName>
        <fullName evidence="3">Restriction endonuclease type IV Mrr domain-containing protein</fullName>
    </recommendedName>
</protein>
<dbReference type="RefSeq" id="WP_143342705.1">
    <property type="nucleotide sequence ID" value="NZ_JAGIOO010000001.1"/>
</dbReference>
<accession>A0ABS5A5G3</accession>
<name>A0ABS5A5G3_9PSEU</name>
<gene>
    <name evidence="1" type="ORF">JOF53_000346</name>
</gene>
<keyword evidence="2" id="KW-1185">Reference proteome</keyword>
<sequence>MRGDEQKVVEALCAWLRAEGWTVATEIEWIDVVATRPGEQLLIEAKGHDSDPGAGTDVAFGQLLRRMASVDDPGIRYALAVRDHPQCVNAAARVSQQVLDRLRITLYAVAEDGGVRTVPGGQTDPAAVLIARAQATTGSPAQKFTQLVHAGADNRSAALAVAIAAGTPTEEACQRLAAIEGADPSWLTQPTAAEAPALGAILDQQGMFALPGALVRRRDRVHGHLAEAIRAVPDIPAGWALFLSRQLHTGALAEAFVAMVNVGTRRTCPPAYWAALERAAAELPPDAPRIVQVALKALRNHQTVPVHSK</sequence>
<dbReference type="EMBL" id="JAGIOO010000001">
    <property type="protein sequence ID" value="MBP2471474.1"/>
    <property type="molecule type" value="Genomic_DNA"/>
</dbReference>
<comment type="caution">
    <text evidence="1">The sequence shown here is derived from an EMBL/GenBank/DDBJ whole genome shotgun (WGS) entry which is preliminary data.</text>
</comment>
<proteinExistence type="predicted"/>
<evidence type="ECO:0008006" key="3">
    <source>
        <dbReference type="Google" id="ProtNLM"/>
    </source>
</evidence>
<evidence type="ECO:0000313" key="2">
    <source>
        <dbReference type="Proteomes" id="UP001519363"/>
    </source>
</evidence>
<dbReference type="Proteomes" id="UP001519363">
    <property type="component" value="Unassembled WGS sequence"/>
</dbReference>
<reference evidence="1 2" key="1">
    <citation type="submission" date="2021-03" db="EMBL/GenBank/DDBJ databases">
        <title>Sequencing the genomes of 1000 actinobacteria strains.</title>
        <authorList>
            <person name="Klenk H.-P."/>
        </authorList>
    </citation>
    <scope>NUCLEOTIDE SEQUENCE [LARGE SCALE GENOMIC DNA]</scope>
    <source>
        <strain evidence="1 2">DSM 44580</strain>
    </source>
</reference>
<organism evidence="1 2">
    <name type="scientific">Crossiella equi</name>
    <dbReference type="NCBI Taxonomy" id="130796"/>
    <lineage>
        <taxon>Bacteria</taxon>
        <taxon>Bacillati</taxon>
        <taxon>Actinomycetota</taxon>
        <taxon>Actinomycetes</taxon>
        <taxon>Pseudonocardiales</taxon>
        <taxon>Pseudonocardiaceae</taxon>
        <taxon>Crossiella</taxon>
    </lineage>
</organism>